<dbReference type="EMBL" id="VSWC01000118">
    <property type="protein sequence ID" value="KAA1083856.1"/>
    <property type="molecule type" value="Genomic_DNA"/>
</dbReference>
<dbReference type="EMBL" id="VDEP01000508">
    <property type="protein sequence ID" value="KAA1067023.1"/>
    <property type="molecule type" value="Genomic_DNA"/>
</dbReference>
<feature type="region of interest" description="Disordered" evidence="1">
    <location>
        <begin position="37"/>
        <end position="80"/>
    </location>
</feature>
<organism evidence="3 6">
    <name type="scientific">Puccinia graminis f. sp. tritici</name>
    <dbReference type="NCBI Taxonomy" id="56615"/>
    <lineage>
        <taxon>Eukaryota</taxon>
        <taxon>Fungi</taxon>
        <taxon>Dikarya</taxon>
        <taxon>Basidiomycota</taxon>
        <taxon>Pucciniomycotina</taxon>
        <taxon>Pucciniomycetes</taxon>
        <taxon>Pucciniales</taxon>
        <taxon>Pucciniaceae</taxon>
        <taxon>Puccinia</taxon>
    </lineage>
</organism>
<evidence type="ECO:0000256" key="1">
    <source>
        <dbReference type="SAM" id="MobiDB-lite"/>
    </source>
</evidence>
<evidence type="ECO:0000313" key="3">
    <source>
        <dbReference type="EMBL" id="KAA1067023.1"/>
    </source>
</evidence>
<evidence type="ECO:0008006" key="7">
    <source>
        <dbReference type="Google" id="ProtNLM"/>
    </source>
</evidence>
<evidence type="ECO:0000313" key="4">
    <source>
        <dbReference type="EMBL" id="KAA1083856.1"/>
    </source>
</evidence>
<sequence length="80" mass="8327">MQLLQLSIFTLAAVLMASLHAEGVTSEIGSAERKLVQAEESVGSTAPSTHNSHEKRGLEKRKKKKGGGGGRGGGAKKKKA</sequence>
<feature type="chain" id="PRO_5036137059" description="Secreted protein" evidence="2">
    <location>
        <begin position="22"/>
        <end position="80"/>
    </location>
</feature>
<accession>A0A5B0LT20</accession>
<gene>
    <name evidence="4" type="ORF">PGT21_009345</name>
    <name evidence="3" type="ORF">PGTUg99_026905</name>
</gene>
<evidence type="ECO:0000313" key="6">
    <source>
        <dbReference type="Proteomes" id="UP000325313"/>
    </source>
</evidence>
<feature type="signal peptide" evidence="2">
    <location>
        <begin position="1"/>
        <end position="21"/>
    </location>
</feature>
<reference evidence="5 6" key="1">
    <citation type="submission" date="2019-05" db="EMBL/GenBank/DDBJ databases">
        <title>Emergence of the Ug99 lineage of the wheat stem rust pathogen through somatic hybridization.</title>
        <authorList>
            <person name="Li F."/>
            <person name="Upadhyaya N.M."/>
            <person name="Sperschneider J."/>
            <person name="Matny O."/>
            <person name="Nguyen-Phuc H."/>
            <person name="Mago R."/>
            <person name="Raley C."/>
            <person name="Miller M.E."/>
            <person name="Silverstein K.A.T."/>
            <person name="Henningsen E."/>
            <person name="Hirsch C.D."/>
            <person name="Visser B."/>
            <person name="Pretorius Z.A."/>
            <person name="Steffenson B.J."/>
            <person name="Schwessinger B."/>
            <person name="Dodds P.N."/>
            <person name="Figueroa M."/>
        </authorList>
    </citation>
    <scope>NUCLEOTIDE SEQUENCE [LARGE SCALE GENOMIC DNA]</scope>
    <source>
        <strain evidence="4">21-0</strain>
        <strain evidence="3 6">Ug99</strain>
    </source>
</reference>
<keyword evidence="5" id="KW-1185">Reference proteome</keyword>
<dbReference type="Proteomes" id="UP000324748">
    <property type="component" value="Unassembled WGS sequence"/>
</dbReference>
<dbReference type="AlphaFoldDB" id="A0A5B0LT20"/>
<name>A0A5B0LT20_PUCGR</name>
<protein>
    <recommendedName>
        <fullName evidence="7">Secreted protein</fullName>
    </recommendedName>
</protein>
<proteinExistence type="predicted"/>
<dbReference type="Proteomes" id="UP000325313">
    <property type="component" value="Unassembled WGS sequence"/>
</dbReference>
<keyword evidence="2" id="KW-0732">Signal</keyword>
<evidence type="ECO:0000313" key="5">
    <source>
        <dbReference type="Proteomes" id="UP000324748"/>
    </source>
</evidence>
<comment type="caution">
    <text evidence="3">The sequence shown here is derived from an EMBL/GenBank/DDBJ whole genome shotgun (WGS) entry which is preliminary data.</text>
</comment>
<evidence type="ECO:0000256" key="2">
    <source>
        <dbReference type="SAM" id="SignalP"/>
    </source>
</evidence>
<dbReference type="OrthoDB" id="2511173at2759"/>